<name>A0ABQ8TBZ2_PERAM</name>
<comment type="similarity">
    <text evidence="2 5">Belongs to the group II decarboxylase family.</text>
</comment>
<evidence type="ECO:0008006" key="8">
    <source>
        <dbReference type="Google" id="ProtNLM"/>
    </source>
</evidence>
<dbReference type="Gene3D" id="3.90.1150.10">
    <property type="entry name" value="Aspartate Aminotransferase, domain 1"/>
    <property type="match status" value="1"/>
</dbReference>
<evidence type="ECO:0000256" key="3">
    <source>
        <dbReference type="ARBA" id="ARBA00022898"/>
    </source>
</evidence>
<dbReference type="Gene3D" id="3.40.640.10">
    <property type="entry name" value="Type I PLP-dependent aspartate aminotransferase-like (Major domain)"/>
    <property type="match status" value="1"/>
</dbReference>
<dbReference type="InterPro" id="IPR015424">
    <property type="entry name" value="PyrdxlP-dep_Trfase"/>
</dbReference>
<sequence>LKVFTLQGSASEVTLTCLLSAKERTVKRIKALHPDWDDGMIKAKLVAYSSDQSNSSVEKAGLLGSMPMRLLPTDEKCRLRGETLEQAIKRDLEKGLIPCYVVSTLGTTGTCAFDCLDELGPICNRENLWLHIDAAYAGTAFICPEYRHLMSGVQYADSFNFNPHKWMLVNFDCSAMWVKDSQHLVEAFNVDRIYLKHQHQGRAPDYRHWQIPLGRRFRSLKLWMVLRLYGVEGIQKHVRHQVNLAKEFETFVRGDSRFELITEVSMGLVCFRLKGPDSLTKRLHDRLMARKKIYVIAATFRDKHILRFVVCSRMTELRDIMFAWEEIRSQTDQVLAGEGDGNENLLHVSKKHGSKCNGVLKVTTNGHPVNGVTNGQA</sequence>
<keyword evidence="4 5" id="KW-0456">Lyase</keyword>
<dbReference type="InterPro" id="IPR015422">
    <property type="entry name" value="PyrdxlP-dep_Trfase_small"/>
</dbReference>
<accession>A0ABQ8TBZ2</accession>
<evidence type="ECO:0000256" key="2">
    <source>
        <dbReference type="ARBA" id="ARBA00009533"/>
    </source>
</evidence>
<keyword evidence="7" id="KW-1185">Reference proteome</keyword>
<proteinExistence type="inferred from homology"/>
<dbReference type="InterPro" id="IPR002129">
    <property type="entry name" value="PyrdxlP-dep_de-COase"/>
</dbReference>
<comment type="cofactor">
    <cofactor evidence="1 5">
        <name>pyridoxal 5'-phosphate</name>
        <dbReference type="ChEBI" id="CHEBI:597326"/>
    </cofactor>
</comment>
<dbReference type="PRINTS" id="PR00800">
    <property type="entry name" value="YHDCRBOXLASE"/>
</dbReference>
<feature type="non-terminal residue" evidence="6">
    <location>
        <position position="1"/>
    </location>
</feature>
<evidence type="ECO:0000256" key="5">
    <source>
        <dbReference type="RuleBase" id="RU000382"/>
    </source>
</evidence>
<dbReference type="InterPro" id="IPR021115">
    <property type="entry name" value="Pyridoxal-P_BS"/>
</dbReference>
<dbReference type="PROSITE" id="PS00392">
    <property type="entry name" value="DDC_GAD_HDC_YDC"/>
    <property type="match status" value="1"/>
</dbReference>
<dbReference type="Pfam" id="PF00282">
    <property type="entry name" value="Pyridoxal_deC"/>
    <property type="match status" value="1"/>
</dbReference>
<organism evidence="6 7">
    <name type="scientific">Periplaneta americana</name>
    <name type="common">American cockroach</name>
    <name type="synonym">Blatta americana</name>
    <dbReference type="NCBI Taxonomy" id="6978"/>
    <lineage>
        <taxon>Eukaryota</taxon>
        <taxon>Metazoa</taxon>
        <taxon>Ecdysozoa</taxon>
        <taxon>Arthropoda</taxon>
        <taxon>Hexapoda</taxon>
        <taxon>Insecta</taxon>
        <taxon>Pterygota</taxon>
        <taxon>Neoptera</taxon>
        <taxon>Polyneoptera</taxon>
        <taxon>Dictyoptera</taxon>
        <taxon>Blattodea</taxon>
        <taxon>Blattoidea</taxon>
        <taxon>Blattidae</taxon>
        <taxon>Blattinae</taxon>
        <taxon>Periplaneta</taxon>
    </lineage>
</organism>
<dbReference type="InterPro" id="IPR015421">
    <property type="entry name" value="PyrdxlP-dep_Trfase_major"/>
</dbReference>
<dbReference type="EMBL" id="JAJSOF020000013">
    <property type="protein sequence ID" value="KAJ4443464.1"/>
    <property type="molecule type" value="Genomic_DNA"/>
</dbReference>
<protein>
    <recommendedName>
        <fullName evidence="8">Dopa decarboxylase</fullName>
    </recommendedName>
</protein>
<gene>
    <name evidence="6" type="ORF">ANN_05133</name>
</gene>
<evidence type="ECO:0000256" key="1">
    <source>
        <dbReference type="ARBA" id="ARBA00001933"/>
    </source>
</evidence>
<evidence type="ECO:0000313" key="7">
    <source>
        <dbReference type="Proteomes" id="UP001148838"/>
    </source>
</evidence>
<dbReference type="Proteomes" id="UP001148838">
    <property type="component" value="Unassembled WGS sequence"/>
</dbReference>
<evidence type="ECO:0000256" key="4">
    <source>
        <dbReference type="ARBA" id="ARBA00023239"/>
    </source>
</evidence>
<dbReference type="PANTHER" id="PTHR11999:SF60">
    <property type="entry name" value="3,4-DIHYDROXYPHENYLACETALDEHYDE SYNTHASE"/>
    <property type="match status" value="1"/>
</dbReference>
<reference evidence="6 7" key="1">
    <citation type="journal article" date="2022" name="Allergy">
        <title>Genome assembly and annotation of Periplaneta americana reveal a comprehensive cockroach allergen profile.</title>
        <authorList>
            <person name="Wang L."/>
            <person name="Xiong Q."/>
            <person name="Saelim N."/>
            <person name="Wang L."/>
            <person name="Nong W."/>
            <person name="Wan A.T."/>
            <person name="Shi M."/>
            <person name="Liu X."/>
            <person name="Cao Q."/>
            <person name="Hui J.H.L."/>
            <person name="Sookrung N."/>
            <person name="Leung T.F."/>
            <person name="Tungtrongchitr A."/>
            <person name="Tsui S.K.W."/>
        </authorList>
    </citation>
    <scope>NUCLEOTIDE SEQUENCE [LARGE SCALE GENOMIC DNA]</scope>
    <source>
        <strain evidence="6">PWHHKU_190912</strain>
    </source>
</reference>
<dbReference type="InterPro" id="IPR010977">
    <property type="entry name" value="Aromatic_deC"/>
</dbReference>
<evidence type="ECO:0000313" key="6">
    <source>
        <dbReference type="EMBL" id="KAJ4443464.1"/>
    </source>
</evidence>
<dbReference type="SUPFAM" id="SSF53383">
    <property type="entry name" value="PLP-dependent transferases"/>
    <property type="match status" value="1"/>
</dbReference>
<keyword evidence="3 5" id="KW-0663">Pyridoxal phosphate</keyword>
<dbReference type="PANTHER" id="PTHR11999">
    <property type="entry name" value="GROUP II PYRIDOXAL-5-PHOSPHATE DECARBOXYLASE"/>
    <property type="match status" value="1"/>
</dbReference>
<comment type="caution">
    <text evidence="6">The sequence shown here is derived from an EMBL/GenBank/DDBJ whole genome shotgun (WGS) entry which is preliminary data.</text>
</comment>